<gene>
    <name evidence="6" type="ORF">OUY22_18910</name>
</gene>
<protein>
    <submittedName>
        <fullName evidence="6">Pyridoxal-phosphate dependent enzyme</fullName>
    </submittedName>
</protein>
<reference evidence="6" key="1">
    <citation type="submission" date="2022-11" db="EMBL/GenBank/DDBJ databases">
        <title>Nonomuraea corallina sp. nov., a new species of the genus Nonomuraea isolated from sea side sediment in Thai sea.</title>
        <authorList>
            <person name="Ngamcharungchit C."/>
            <person name="Matsumoto A."/>
            <person name="Suriyachadkun C."/>
            <person name="Panbangred W."/>
            <person name="Inahashi Y."/>
            <person name="Intra B."/>
        </authorList>
    </citation>
    <scope>NUCLEOTIDE SEQUENCE</scope>
    <source>
        <strain evidence="6">MCN248</strain>
    </source>
</reference>
<feature type="domain" description="Tryptophan synthase beta chain-like PALP" evidence="5">
    <location>
        <begin position="222"/>
        <end position="350"/>
    </location>
</feature>
<dbReference type="InterPro" id="IPR036052">
    <property type="entry name" value="TrpB-like_PALP_sf"/>
</dbReference>
<evidence type="ECO:0000313" key="6">
    <source>
        <dbReference type="EMBL" id="MDA0635494.1"/>
    </source>
</evidence>
<evidence type="ECO:0000313" key="7">
    <source>
        <dbReference type="Proteomes" id="UP001144036"/>
    </source>
</evidence>
<proteinExistence type="predicted"/>
<dbReference type="Gene3D" id="3.40.50.1100">
    <property type="match status" value="3"/>
</dbReference>
<evidence type="ECO:0000256" key="1">
    <source>
        <dbReference type="ARBA" id="ARBA00001933"/>
    </source>
</evidence>
<dbReference type="SUPFAM" id="SSF53686">
    <property type="entry name" value="Tryptophan synthase beta subunit-like PLP-dependent enzymes"/>
    <property type="match status" value="1"/>
</dbReference>
<organism evidence="6 7">
    <name type="scientific">Nonomuraea corallina</name>
    <dbReference type="NCBI Taxonomy" id="2989783"/>
    <lineage>
        <taxon>Bacteria</taxon>
        <taxon>Bacillati</taxon>
        <taxon>Actinomycetota</taxon>
        <taxon>Actinomycetes</taxon>
        <taxon>Streptosporangiales</taxon>
        <taxon>Streptosporangiaceae</taxon>
        <taxon>Nonomuraea</taxon>
    </lineage>
</organism>
<comment type="caution">
    <text evidence="6">The sequence shown here is derived from an EMBL/GenBank/DDBJ whole genome shotgun (WGS) entry which is preliminary data.</text>
</comment>
<accession>A0ABT4SE98</accession>
<dbReference type="PANTHER" id="PTHR48078">
    <property type="entry name" value="THREONINE DEHYDRATASE, MITOCHONDRIAL-RELATED"/>
    <property type="match status" value="1"/>
</dbReference>
<evidence type="ECO:0000256" key="3">
    <source>
        <dbReference type="ARBA" id="ARBA00023239"/>
    </source>
</evidence>
<dbReference type="InterPro" id="IPR001926">
    <property type="entry name" value="TrpB-like_PALP"/>
</dbReference>
<keyword evidence="3" id="KW-0456">Lyase</keyword>
<dbReference type="EMBL" id="JAPNNL010000072">
    <property type="protein sequence ID" value="MDA0635494.1"/>
    <property type="molecule type" value="Genomic_DNA"/>
</dbReference>
<evidence type="ECO:0000256" key="4">
    <source>
        <dbReference type="SAM" id="MobiDB-lite"/>
    </source>
</evidence>
<dbReference type="Pfam" id="PF00291">
    <property type="entry name" value="PALP"/>
    <property type="match status" value="2"/>
</dbReference>
<evidence type="ECO:0000259" key="5">
    <source>
        <dbReference type="Pfam" id="PF00291"/>
    </source>
</evidence>
<keyword evidence="2" id="KW-0663">Pyridoxal phosphate</keyword>
<dbReference type="InterPro" id="IPR050147">
    <property type="entry name" value="Ser/Thr_Dehydratase"/>
</dbReference>
<name>A0ABT4SE98_9ACTN</name>
<dbReference type="Proteomes" id="UP001144036">
    <property type="component" value="Unassembled WGS sequence"/>
</dbReference>
<dbReference type="RefSeq" id="WP_270156341.1">
    <property type="nucleotide sequence ID" value="NZ_JAPNNL010000072.1"/>
</dbReference>
<feature type="compositionally biased region" description="Low complexity" evidence="4">
    <location>
        <begin position="187"/>
        <end position="236"/>
    </location>
</feature>
<sequence>MAYADVVAAAGRIGAYVLRTPVLEVAPGLVLKLELLQHSGSFKVRGAFNRMLAADGIPAAGVIAASGGNHGLAVAYAARALGARAEIFVPEVTSPVKLAGLRALGARINQVGAVYAEAAEAAVKRAAETGALPVHAYDQAEVVAGQGTTGLELMAQTGGVDTILVAVGGGGFAAGVALGAGSVASPSGSGVEAAGRSGSLSGSGAEAAGRSGSLSDSGAEAAGRSGSPAGSGAVSECGGGGPRIVAVEPERIPTFHEARKAGRPVAVEVGGVAADSLGATALGELAHGILAAAGADSVLVTEEAIVAARRALWDRHRLVAEHGGATAYAALLSGAYTPAPGERVAVLVCGSNTDPATLAPE</sequence>
<keyword evidence="7" id="KW-1185">Reference proteome</keyword>
<evidence type="ECO:0000256" key="2">
    <source>
        <dbReference type="ARBA" id="ARBA00022898"/>
    </source>
</evidence>
<dbReference type="PANTHER" id="PTHR48078:SF6">
    <property type="entry name" value="L-THREONINE DEHYDRATASE CATABOLIC TDCB"/>
    <property type="match status" value="1"/>
</dbReference>
<feature type="region of interest" description="Disordered" evidence="4">
    <location>
        <begin position="187"/>
        <end position="240"/>
    </location>
</feature>
<feature type="domain" description="Tryptophan synthase beta chain-like PALP" evidence="5">
    <location>
        <begin position="21"/>
        <end position="194"/>
    </location>
</feature>
<comment type="cofactor">
    <cofactor evidence="1">
        <name>pyridoxal 5'-phosphate</name>
        <dbReference type="ChEBI" id="CHEBI:597326"/>
    </cofactor>
</comment>